<dbReference type="GeneTree" id="ENSGT01040000240375"/>
<name>A0A8C2XT46_CYCLU</name>
<dbReference type="Proteomes" id="UP000694565">
    <property type="component" value="Unplaced"/>
</dbReference>
<reference evidence="2" key="2">
    <citation type="submission" date="2025-09" db="UniProtKB">
        <authorList>
            <consortium name="Ensembl"/>
        </authorList>
    </citation>
    <scope>IDENTIFICATION</scope>
</reference>
<dbReference type="SUPFAM" id="SSF56672">
    <property type="entry name" value="DNA/RNA polymerases"/>
    <property type="match status" value="1"/>
</dbReference>
<dbReference type="PANTHER" id="PTHR33332">
    <property type="entry name" value="REVERSE TRANSCRIPTASE DOMAIN-CONTAINING PROTEIN"/>
    <property type="match status" value="1"/>
</dbReference>
<dbReference type="AlphaFoldDB" id="A0A8C2XT46"/>
<dbReference type="CDD" id="cd01650">
    <property type="entry name" value="RT_nLTR_like"/>
    <property type="match status" value="1"/>
</dbReference>
<keyword evidence="3" id="KW-1185">Reference proteome</keyword>
<reference evidence="2" key="1">
    <citation type="submission" date="2025-08" db="UniProtKB">
        <authorList>
            <consortium name="Ensembl"/>
        </authorList>
    </citation>
    <scope>IDENTIFICATION</scope>
</reference>
<dbReference type="Pfam" id="PF00078">
    <property type="entry name" value="RVT_1"/>
    <property type="match status" value="1"/>
</dbReference>
<protein>
    <recommendedName>
        <fullName evidence="1">Reverse transcriptase domain-containing protein</fullName>
    </recommendedName>
</protein>
<evidence type="ECO:0000313" key="3">
    <source>
        <dbReference type="Proteomes" id="UP000694565"/>
    </source>
</evidence>
<dbReference type="PROSITE" id="PS50878">
    <property type="entry name" value="RT_POL"/>
    <property type="match status" value="1"/>
</dbReference>
<sequence>SIAPDLLPFLTHLINTSLSTGCFPNSLKEARVNPLLKKPTLDPSEVNNYRPVSLLPFLSKSLERAIFNQVSSYLHSNNLLDSHQSGFKAGHSKRLPSLLSLRQLHTARAASLSSVLILLDLSAAFDAVNHQIIISSFQDLGISGTALSLFSSYLTNRTYRVTWRGSVSEPCPLTTGVPQGSVLGPFLFSLYTNSIGSVIRSHGFSYHSYADDTQLILLFPQSETQVAGRISACLTDISQWMSAHHLKINPDKTELLFLPGKGSPTHDLTITFNNSVLAPTPTAMNLGVTLNSQLSLTANITATTRSCRYMLYNIWRIRPLLTQKAAQVLVQALVISRLDYCNSLLAGLPANAIRPLQLIQNAAARLVFNLPKFTHTTPLLRDLHWLPVAARIRFKTLVLAYRAANRSGPVYIQDMVKPYTPARSLRSASANQLVALSLRAKHSTKS</sequence>
<dbReference type="Ensembl" id="ENSCLMT00005020785.1">
    <property type="protein sequence ID" value="ENSCLMP00005019760.1"/>
    <property type="gene ID" value="ENSCLMG00005009908.1"/>
</dbReference>
<dbReference type="InterPro" id="IPR000477">
    <property type="entry name" value="RT_dom"/>
</dbReference>
<dbReference type="InterPro" id="IPR043502">
    <property type="entry name" value="DNA/RNA_pol_sf"/>
</dbReference>
<evidence type="ECO:0000313" key="2">
    <source>
        <dbReference type="Ensembl" id="ENSCLMP00005019760.1"/>
    </source>
</evidence>
<proteinExistence type="predicted"/>
<organism evidence="2 3">
    <name type="scientific">Cyclopterus lumpus</name>
    <name type="common">Lumpsucker</name>
    <dbReference type="NCBI Taxonomy" id="8103"/>
    <lineage>
        <taxon>Eukaryota</taxon>
        <taxon>Metazoa</taxon>
        <taxon>Chordata</taxon>
        <taxon>Craniata</taxon>
        <taxon>Vertebrata</taxon>
        <taxon>Euteleostomi</taxon>
        <taxon>Actinopterygii</taxon>
        <taxon>Neopterygii</taxon>
        <taxon>Teleostei</taxon>
        <taxon>Neoteleostei</taxon>
        <taxon>Acanthomorphata</taxon>
        <taxon>Eupercaria</taxon>
        <taxon>Perciformes</taxon>
        <taxon>Cottioidei</taxon>
        <taxon>Cottales</taxon>
        <taxon>Cyclopteridae</taxon>
        <taxon>Cyclopterus</taxon>
    </lineage>
</organism>
<feature type="domain" description="Reverse transcriptase" evidence="1">
    <location>
        <begin position="16"/>
        <end position="290"/>
    </location>
</feature>
<accession>A0A8C2XT46</accession>
<evidence type="ECO:0000259" key="1">
    <source>
        <dbReference type="PROSITE" id="PS50878"/>
    </source>
</evidence>